<dbReference type="InterPro" id="IPR012338">
    <property type="entry name" value="Beta-lactam/transpept-like"/>
</dbReference>
<dbReference type="EMBL" id="SFBK01000175">
    <property type="protein sequence ID" value="TRU23232.1"/>
    <property type="molecule type" value="Genomic_DNA"/>
</dbReference>
<keyword evidence="1" id="KW-1133">Transmembrane helix</keyword>
<protein>
    <recommendedName>
        <fullName evidence="2">Beta-lactamase class A catalytic domain-containing protein</fullName>
    </recommendedName>
</protein>
<dbReference type="PANTHER" id="PTHR35333:SF3">
    <property type="entry name" value="BETA-LACTAMASE-TYPE TRANSPEPTIDASE FOLD CONTAINING PROTEIN"/>
    <property type="match status" value="1"/>
</dbReference>
<dbReference type="Pfam" id="PF13354">
    <property type="entry name" value="Beta-lactamase2"/>
    <property type="match status" value="1"/>
</dbReference>
<dbReference type="GO" id="GO:0046677">
    <property type="term" value="P:response to antibiotic"/>
    <property type="evidence" value="ECO:0007669"/>
    <property type="project" value="InterPro"/>
</dbReference>
<dbReference type="InterPro" id="IPR000871">
    <property type="entry name" value="Beta-lactam_class-A"/>
</dbReference>
<dbReference type="PANTHER" id="PTHR35333">
    <property type="entry name" value="BETA-LACTAMASE"/>
    <property type="match status" value="1"/>
</dbReference>
<evidence type="ECO:0000256" key="1">
    <source>
        <dbReference type="SAM" id="Phobius"/>
    </source>
</evidence>
<dbReference type="SUPFAM" id="SSF56601">
    <property type="entry name" value="beta-lactamase/transpeptidase-like"/>
    <property type="match status" value="1"/>
</dbReference>
<dbReference type="GO" id="GO:0030655">
    <property type="term" value="P:beta-lactam antibiotic catabolic process"/>
    <property type="evidence" value="ECO:0007669"/>
    <property type="project" value="InterPro"/>
</dbReference>
<gene>
    <name evidence="3" type="ORF">EWV80_13155</name>
</gene>
<feature type="transmembrane region" description="Helical" evidence="1">
    <location>
        <begin position="28"/>
        <end position="47"/>
    </location>
</feature>
<dbReference type="GO" id="GO:0008800">
    <property type="term" value="F:beta-lactamase activity"/>
    <property type="evidence" value="ECO:0007669"/>
    <property type="project" value="InterPro"/>
</dbReference>
<feature type="domain" description="Beta-lactamase class A catalytic" evidence="2">
    <location>
        <begin position="156"/>
        <end position="405"/>
    </location>
</feature>
<dbReference type="InterPro" id="IPR045155">
    <property type="entry name" value="Beta-lactam_cat"/>
</dbReference>
<evidence type="ECO:0000259" key="2">
    <source>
        <dbReference type="Pfam" id="PF13354"/>
    </source>
</evidence>
<name>A0A552DM10_MICAE</name>
<reference evidence="3 4" key="1">
    <citation type="submission" date="2019-01" db="EMBL/GenBank/DDBJ databases">
        <title>Coherence of Microcystis species and biogeography revealed through population genomics.</title>
        <authorList>
            <person name="Perez-Carrascal O.M."/>
            <person name="Terrat Y."/>
            <person name="Giani A."/>
            <person name="Fortin N."/>
            <person name="Tromas N."/>
            <person name="Shapiro B.J."/>
        </authorList>
    </citation>
    <scope>NUCLEOTIDE SEQUENCE [LARGE SCALE GENOMIC DNA]</scope>
    <source>
        <strain evidence="3">Ma_QC_B_20070730_S2</strain>
    </source>
</reference>
<dbReference type="AlphaFoldDB" id="A0A552DM10"/>
<evidence type="ECO:0000313" key="3">
    <source>
        <dbReference type="EMBL" id="TRU23232.1"/>
    </source>
</evidence>
<dbReference type="Proteomes" id="UP000320551">
    <property type="component" value="Unassembled WGS sequence"/>
</dbReference>
<organism evidence="3 4">
    <name type="scientific">Microcystis aeruginosa Ma_QC_B_20070730_S2</name>
    <dbReference type="NCBI Taxonomy" id="2486256"/>
    <lineage>
        <taxon>Bacteria</taxon>
        <taxon>Bacillati</taxon>
        <taxon>Cyanobacteriota</taxon>
        <taxon>Cyanophyceae</taxon>
        <taxon>Oscillatoriophycideae</taxon>
        <taxon>Chroococcales</taxon>
        <taxon>Microcystaceae</taxon>
        <taxon>Microcystis</taxon>
    </lineage>
</organism>
<sequence length="438" mass="50004">MKNNSDNKKTETSNYNYEYHTGISDIKFLFISSLVAMTFAVVGFLIFNQSQKTTNVIDDKPSISYRKSPESIINKTPDIPTMKTPITSQTELNNQQIALPSLPIPDNNNRINFQKTFIYTPDRPPNFKRNDQLQSIIKNVTDYVAENNLPTEKLSISLIDFKTNSSENYQGNIGRFPASVVKLFWLVALYGYVNYHQGDIGEYTIEIQEMIGKSDNEESSNIVDAITGAKSNNKNMSQSEYQEWLKKRNVLNQYFVDAGYSGININQKTYPIPSKKMFKPQGADLKMRGNDPKSPIRNKITTEQAARLMYEIITGQAISPESSQEMRYYLNRINMMQDGSWKSIDPNQGQGHFNPIKGFFGEYFANSDPKNIQEFASKAGWTSDSRSEVAYINDGQVAYILAVFTQDAAYAQNWQIFPKISELVYQKMQQIHSKYNTP</sequence>
<evidence type="ECO:0000313" key="4">
    <source>
        <dbReference type="Proteomes" id="UP000320551"/>
    </source>
</evidence>
<dbReference type="Gene3D" id="3.40.710.10">
    <property type="entry name" value="DD-peptidase/beta-lactamase superfamily"/>
    <property type="match status" value="1"/>
</dbReference>
<keyword evidence="1" id="KW-0472">Membrane</keyword>
<keyword evidence="1" id="KW-0812">Transmembrane</keyword>
<proteinExistence type="predicted"/>
<comment type="caution">
    <text evidence="3">The sequence shown here is derived from an EMBL/GenBank/DDBJ whole genome shotgun (WGS) entry which is preliminary data.</text>
</comment>
<accession>A0A552DM10</accession>